<dbReference type="EMBL" id="LR797476">
    <property type="protein sequence ID" value="CAB4219330.1"/>
    <property type="molecule type" value="Genomic_DNA"/>
</dbReference>
<reference evidence="2" key="1">
    <citation type="submission" date="2020-04" db="EMBL/GenBank/DDBJ databases">
        <authorList>
            <person name="Chiriac C."/>
            <person name="Salcher M."/>
            <person name="Ghai R."/>
            <person name="Kavagutti S V."/>
        </authorList>
    </citation>
    <scope>NUCLEOTIDE SEQUENCE</scope>
</reference>
<protein>
    <submittedName>
        <fullName evidence="2">Uncharacterized protein</fullName>
    </submittedName>
</protein>
<evidence type="ECO:0000313" key="4">
    <source>
        <dbReference type="EMBL" id="CAB4219330.1"/>
    </source>
</evidence>
<sequence length="551" mass="57904">MAEINWGLIDTQSPAKIANALMPSPEQQGAQALQVMQMQHAAGQNELAKYTLAQAKRSDELQNKMLAGLQGATTIEQQAAVLRSVGKVKEAQELLGSGLTQRKTLGEITAQDIKANHDKLEAFGARIAPLAARVAGGQEITHDDVFAVANQLKSQGLLDDTNIRAIPMDARQLPAYVMGLATATENARKALETHIPKALLANDSLVNTNPMAGKVGDVLATVPMSAFNTQRLGLMGRDTAAREQQVRTGQGQLGVAQAGLGLRAINADPFNMSGAQDAFPLRPNNLGTGPTPPAASPTAPTAPTSPIAKPGEASLSGKTMSIKEAIAQRLTGDALLSVLPFNLASQVALITDHRSAPPQRDTLRGGQLMQLVAMVDPNYDATQFKTKQGIETAFTSGRLGNTLRSLNVVQDHLGTFNEVAKNLGNDSVQFTNVMGNQIAKWTGQPAPTDFAAVKNIVADELTKAIIGTAGALGDRTEMKANISAANSPAQLAGVIDKWQKLIAGQVKGLKDQYKSGGGTNKAVEVLFERAGSTTSTATPAAGKPPLTEIFK</sequence>
<gene>
    <name evidence="3" type="ORF">UFOVP1461_4</name>
    <name evidence="4" type="ORF">UFOVP1612_46</name>
    <name evidence="2" type="ORF">UFOVP839_15</name>
</gene>
<name>A0A6J5P472_9CAUD</name>
<evidence type="ECO:0000256" key="1">
    <source>
        <dbReference type="SAM" id="MobiDB-lite"/>
    </source>
</evidence>
<organism evidence="2">
    <name type="scientific">uncultured Caudovirales phage</name>
    <dbReference type="NCBI Taxonomy" id="2100421"/>
    <lineage>
        <taxon>Viruses</taxon>
        <taxon>Duplodnaviria</taxon>
        <taxon>Heunggongvirae</taxon>
        <taxon>Uroviricota</taxon>
        <taxon>Caudoviricetes</taxon>
        <taxon>Peduoviridae</taxon>
        <taxon>Maltschvirus</taxon>
        <taxon>Maltschvirus maltsch</taxon>
    </lineage>
</organism>
<feature type="region of interest" description="Disordered" evidence="1">
    <location>
        <begin position="275"/>
        <end position="314"/>
    </location>
</feature>
<feature type="compositionally biased region" description="Low complexity" evidence="1">
    <location>
        <begin position="296"/>
        <end position="306"/>
    </location>
</feature>
<evidence type="ECO:0000313" key="3">
    <source>
        <dbReference type="EMBL" id="CAB4213935.1"/>
    </source>
</evidence>
<accession>A0A6J5P472</accession>
<dbReference type="EMBL" id="LR797411">
    <property type="protein sequence ID" value="CAB4213935.1"/>
    <property type="molecule type" value="Genomic_DNA"/>
</dbReference>
<dbReference type="EMBL" id="LR796783">
    <property type="protein sequence ID" value="CAB4166087.1"/>
    <property type="molecule type" value="Genomic_DNA"/>
</dbReference>
<proteinExistence type="predicted"/>
<evidence type="ECO:0000313" key="2">
    <source>
        <dbReference type="EMBL" id="CAB4166087.1"/>
    </source>
</evidence>